<dbReference type="EMBL" id="JARKIF010000016">
    <property type="protein sequence ID" value="KAJ7621017.1"/>
    <property type="molecule type" value="Genomic_DNA"/>
</dbReference>
<dbReference type="PANTHER" id="PTHR42061">
    <property type="entry name" value="ENDO-CHITOSANASE"/>
    <property type="match status" value="1"/>
</dbReference>
<organism evidence="11 12">
    <name type="scientific">Roridomyces roridus</name>
    <dbReference type="NCBI Taxonomy" id="1738132"/>
    <lineage>
        <taxon>Eukaryota</taxon>
        <taxon>Fungi</taxon>
        <taxon>Dikarya</taxon>
        <taxon>Basidiomycota</taxon>
        <taxon>Agaricomycotina</taxon>
        <taxon>Agaricomycetes</taxon>
        <taxon>Agaricomycetidae</taxon>
        <taxon>Agaricales</taxon>
        <taxon>Marasmiineae</taxon>
        <taxon>Mycenaceae</taxon>
        <taxon>Roridomyces</taxon>
    </lineage>
</organism>
<evidence type="ECO:0000256" key="7">
    <source>
        <dbReference type="ARBA" id="ARBA00023277"/>
    </source>
</evidence>
<evidence type="ECO:0000313" key="12">
    <source>
        <dbReference type="Proteomes" id="UP001221142"/>
    </source>
</evidence>
<evidence type="ECO:0000256" key="4">
    <source>
        <dbReference type="ARBA" id="ARBA00022525"/>
    </source>
</evidence>
<dbReference type="PANTHER" id="PTHR42061:SF4">
    <property type="entry name" value="ENDO-CHITOSANASE"/>
    <property type="match status" value="1"/>
</dbReference>
<comment type="subcellular location">
    <subcellularLocation>
        <location evidence="2 10">Secreted</location>
    </subcellularLocation>
</comment>
<dbReference type="EC" id="3.2.1.132" evidence="10"/>
<keyword evidence="5 10" id="KW-0732">Signal</keyword>
<name>A0AAD7FHN1_9AGAR</name>
<keyword evidence="8 10" id="KW-0326">Glycosidase</keyword>
<evidence type="ECO:0000256" key="10">
    <source>
        <dbReference type="RuleBase" id="RU361208"/>
    </source>
</evidence>
<dbReference type="InterPro" id="IPR009939">
    <property type="entry name" value="Chitosanase_fungal"/>
</dbReference>
<evidence type="ECO:0000256" key="5">
    <source>
        <dbReference type="ARBA" id="ARBA00022729"/>
    </source>
</evidence>
<dbReference type="GO" id="GO:0016977">
    <property type="term" value="F:chitosanase activity"/>
    <property type="evidence" value="ECO:0007669"/>
    <property type="project" value="UniProtKB-EC"/>
</dbReference>
<evidence type="ECO:0000256" key="2">
    <source>
        <dbReference type="ARBA" id="ARBA00004613"/>
    </source>
</evidence>
<proteinExistence type="inferred from homology"/>
<comment type="similarity">
    <text evidence="3 10">Belongs to the glycosyl hydrolase 75 family.</text>
</comment>
<evidence type="ECO:0000256" key="6">
    <source>
        <dbReference type="ARBA" id="ARBA00022801"/>
    </source>
</evidence>
<evidence type="ECO:0000256" key="8">
    <source>
        <dbReference type="ARBA" id="ARBA00023295"/>
    </source>
</evidence>
<gene>
    <name evidence="11" type="ORF">FB45DRAFT_1032284</name>
</gene>
<dbReference type="Proteomes" id="UP001221142">
    <property type="component" value="Unassembled WGS sequence"/>
</dbReference>
<comment type="catalytic activity">
    <reaction evidence="1 10">
        <text>Endohydrolysis of beta-(1-&gt;4)-linkages between D-glucosamine residues in a partly acetylated chitosan.</text>
        <dbReference type="EC" id="3.2.1.132"/>
    </reaction>
</comment>
<evidence type="ECO:0000256" key="9">
    <source>
        <dbReference type="ARBA" id="ARBA00023326"/>
    </source>
</evidence>
<dbReference type="Pfam" id="PF07335">
    <property type="entry name" value="Glyco_hydro_75"/>
    <property type="match status" value="1"/>
</dbReference>
<keyword evidence="4" id="KW-0964">Secreted</keyword>
<dbReference type="AlphaFoldDB" id="A0AAD7FHN1"/>
<keyword evidence="7" id="KW-0119">Carbohydrate metabolism</keyword>
<comment type="caution">
    <text evidence="11">The sequence shown here is derived from an EMBL/GenBank/DDBJ whole genome shotgun (WGS) entry which is preliminary data.</text>
</comment>
<accession>A0AAD7FHN1</accession>
<reference evidence="11" key="1">
    <citation type="submission" date="2023-03" db="EMBL/GenBank/DDBJ databases">
        <title>Massive genome expansion in bonnet fungi (Mycena s.s.) driven by repeated elements and novel gene families across ecological guilds.</title>
        <authorList>
            <consortium name="Lawrence Berkeley National Laboratory"/>
            <person name="Harder C.B."/>
            <person name="Miyauchi S."/>
            <person name="Viragh M."/>
            <person name="Kuo A."/>
            <person name="Thoen E."/>
            <person name="Andreopoulos B."/>
            <person name="Lu D."/>
            <person name="Skrede I."/>
            <person name="Drula E."/>
            <person name="Henrissat B."/>
            <person name="Morin E."/>
            <person name="Kohler A."/>
            <person name="Barry K."/>
            <person name="LaButti K."/>
            <person name="Morin E."/>
            <person name="Salamov A."/>
            <person name="Lipzen A."/>
            <person name="Mereny Z."/>
            <person name="Hegedus B."/>
            <person name="Baldrian P."/>
            <person name="Stursova M."/>
            <person name="Weitz H."/>
            <person name="Taylor A."/>
            <person name="Grigoriev I.V."/>
            <person name="Nagy L.G."/>
            <person name="Martin F."/>
            <person name="Kauserud H."/>
        </authorList>
    </citation>
    <scope>NUCLEOTIDE SEQUENCE</scope>
    <source>
        <strain evidence="11">9284</strain>
    </source>
</reference>
<sequence>MQFSTILSVSILFSTHIALAIPVLPGDNVSTAPTTTSKPPPPAFAADPSINIAGIYAAAQAAGSNDLATYPLEPSHRITTTIFGDWLNLPGVAAFHFIADMNIDCDGPEDKCKGNRDGQSMTSFGALDATKVPYFVLPDRFTQQNKDILKPNALGAIICNGQMFYGIYGDQNADSPQIIGEASILIGQTCFPEDNISGSNGHAENDIAYIVFGTQVPSGVEENTIDISALKALGDSQVNLLQAALQL</sequence>
<keyword evidence="9 10" id="KW-0624">Polysaccharide degradation</keyword>
<evidence type="ECO:0000313" key="11">
    <source>
        <dbReference type="EMBL" id="KAJ7621017.1"/>
    </source>
</evidence>
<feature type="signal peptide" evidence="10">
    <location>
        <begin position="1"/>
        <end position="20"/>
    </location>
</feature>
<comment type="function">
    <text evidence="10">Chitosanase catalyzing the endo-type cleavage of chitosan, the deacylated form of chitin. Chitosanase may be crucial in the degradation of the deacetylated portion of chitin in the fungal cell wall.</text>
</comment>
<evidence type="ECO:0000256" key="3">
    <source>
        <dbReference type="ARBA" id="ARBA00007799"/>
    </source>
</evidence>
<protein>
    <recommendedName>
        <fullName evidence="10">Endo-chitosanase</fullName>
        <ecNumber evidence="10">3.2.1.132</ecNumber>
    </recommendedName>
</protein>
<keyword evidence="12" id="KW-1185">Reference proteome</keyword>
<dbReference type="GO" id="GO:0005576">
    <property type="term" value="C:extracellular region"/>
    <property type="evidence" value="ECO:0007669"/>
    <property type="project" value="UniProtKB-SubCell"/>
</dbReference>
<feature type="chain" id="PRO_5041782874" description="Endo-chitosanase" evidence="10">
    <location>
        <begin position="21"/>
        <end position="247"/>
    </location>
</feature>
<dbReference type="GO" id="GO:0000272">
    <property type="term" value="P:polysaccharide catabolic process"/>
    <property type="evidence" value="ECO:0007669"/>
    <property type="project" value="UniProtKB-KW"/>
</dbReference>
<evidence type="ECO:0000256" key="1">
    <source>
        <dbReference type="ARBA" id="ARBA00000405"/>
    </source>
</evidence>
<keyword evidence="6 10" id="KW-0378">Hydrolase</keyword>